<gene>
    <name evidence="1" type="ORF">ESP62_004915</name>
</gene>
<dbReference type="Proteomes" id="UP001515100">
    <property type="component" value="Unassembled WGS sequence"/>
</dbReference>
<protein>
    <submittedName>
        <fullName evidence="1">HK97 gp10 family phage protein</fullName>
    </submittedName>
</protein>
<proteinExistence type="predicted"/>
<dbReference type="EMBL" id="SDPP02000001">
    <property type="protein sequence ID" value="KAA1380521.1"/>
    <property type="molecule type" value="Genomic_DNA"/>
</dbReference>
<dbReference type="OrthoDB" id="3237109at2"/>
<keyword evidence="2" id="KW-1185">Reference proteome</keyword>
<dbReference type="AlphaFoldDB" id="A0A641AU17"/>
<dbReference type="RefSeq" id="WP_129181067.1">
    <property type="nucleotide sequence ID" value="NZ_JAGIOG010000001.1"/>
</dbReference>
<evidence type="ECO:0000313" key="2">
    <source>
        <dbReference type="Proteomes" id="UP001515100"/>
    </source>
</evidence>
<accession>A0A641AU17</accession>
<sequence length="128" mass="13608">MATTAITRVVGADKLRAGLKATGDDLEDAKEVHLAIAKVVADAADLPVGETGRTAASLRPGATKRASIVRAGKASLPGVQPDHYGWPARNIRENPWLVLAGQGSESTWYPLYERYVERSLDKIKGATG</sequence>
<evidence type="ECO:0000313" key="1">
    <source>
        <dbReference type="EMBL" id="KAA1380521.1"/>
    </source>
</evidence>
<organism evidence="1 2">
    <name type="scientific">Aeromicrobium fastidiosum</name>
    <dbReference type="NCBI Taxonomy" id="52699"/>
    <lineage>
        <taxon>Bacteria</taxon>
        <taxon>Bacillati</taxon>
        <taxon>Actinomycetota</taxon>
        <taxon>Actinomycetes</taxon>
        <taxon>Propionibacteriales</taxon>
        <taxon>Nocardioidaceae</taxon>
        <taxon>Aeromicrobium</taxon>
    </lineage>
</organism>
<name>A0A641AU17_9ACTN</name>
<reference evidence="1" key="1">
    <citation type="submission" date="2019-09" db="EMBL/GenBank/DDBJ databases">
        <authorList>
            <person name="Li J."/>
        </authorList>
    </citation>
    <scope>NUCLEOTIDE SEQUENCE [LARGE SCALE GENOMIC DNA]</scope>
    <source>
        <strain evidence="1">NRBC 14897</strain>
    </source>
</reference>
<comment type="caution">
    <text evidence="1">The sequence shown here is derived from an EMBL/GenBank/DDBJ whole genome shotgun (WGS) entry which is preliminary data.</text>
</comment>